<dbReference type="SUPFAM" id="SSF51735">
    <property type="entry name" value="NAD(P)-binding Rossmann-fold domains"/>
    <property type="match status" value="1"/>
</dbReference>
<gene>
    <name evidence="7" type="ORF">D4Z93_00265</name>
</gene>
<evidence type="ECO:0000256" key="1">
    <source>
        <dbReference type="ARBA" id="ARBA00005854"/>
    </source>
</evidence>
<evidence type="ECO:0000256" key="2">
    <source>
        <dbReference type="ARBA" id="ARBA00023002"/>
    </source>
</evidence>
<comment type="similarity">
    <text evidence="1 4">Belongs to the D-isomer specific 2-hydroxyacid dehydrogenase family.</text>
</comment>
<reference evidence="7 8" key="1">
    <citation type="journal article" date="2019" name="Int. J. Syst. Evol. Microbiol.">
        <title>Clostridium fermenticellae sp. nov., isolated from the mud in a fermentation cellar for the production of the Chinese liquor, baijiu.</title>
        <authorList>
            <person name="Xu P.X."/>
            <person name="Chai L.J."/>
            <person name="Qiu T."/>
            <person name="Zhang X.J."/>
            <person name="Lu Z.M."/>
            <person name="Xiao C."/>
            <person name="Wang S.T."/>
            <person name="Shen C.H."/>
            <person name="Shi J.S."/>
            <person name="Xu Z.H."/>
        </authorList>
    </citation>
    <scope>NUCLEOTIDE SEQUENCE [LARGE SCALE GENOMIC DNA]</scope>
    <source>
        <strain evidence="7 8">JN500901</strain>
    </source>
</reference>
<dbReference type="SUPFAM" id="SSF52283">
    <property type="entry name" value="Formate/glycerate dehydrogenase catalytic domain-like"/>
    <property type="match status" value="1"/>
</dbReference>
<dbReference type="InterPro" id="IPR006139">
    <property type="entry name" value="D-isomer_2_OHA_DH_cat_dom"/>
</dbReference>
<dbReference type="InterPro" id="IPR036291">
    <property type="entry name" value="NAD(P)-bd_dom_sf"/>
</dbReference>
<accession>A0A386H0B7</accession>
<dbReference type="InterPro" id="IPR050857">
    <property type="entry name" value="D-2-hydroxyacid_DH"/>
</dbReference>
<evidence type="ECO:0000256" key="4">
    <source>
        <dbReference type="RuleBase" id="RU003719"/>
    </source>
</evidence>
<dbReference type="Pfam" id="PF00389">
    <property type="entry name" value="2-Hacid_dh"/>
    <property type="match status" value="1"/>
</dbReference>
<dbReference type="CDD" id="cd05303">
    <property type="entry name" value="PGDH_2"/>
    <property type="match status" value="1"/>
</dbReference>
<proteinExistence type="inferred from homology"/>
<evidence type="ECO:0000313" key="7">
    <source>
        <dbReference type="EMBL" id="AYD39085.1"/>
    </source>
</evidence>
<sequence length="311" mass="34878">MLKILVCDGIEKNALNELLHCGFEVKDKHYETIELKRKIKDYDIVIVRSATKIMKEIIDEGVKGRLKLIIRGGVGVDNIDVEYARNKGIQVRNTPNASSISVAELTLAHMFAVTRFIPNANITMRNGEWNKKQYKGIELYGKTLGLVGFGRIAREVAKRAEVIGMKVIYTDKLGETKGFDKYKFVDLENLFKKSDFISFHIPFNKGDKPIVDFKEFELMKDGVYIINCARGGIINENALLEAIQNEKVAGAAMDVFLNEPEPNSKLVNNPRVSVTPHIGASTKEAQKRIGEEIVGIVEEFTKLNDKFAANA</sequence>
<organism evidence="7 8">
    <name type="scientific">Clostridium fermenticellae</name>
    <dbReference type="NCBI Taxonomy" id="2068654"/>
    <lineage>
        <taxon>Bacteria</taxon>
        <taxon>Bacillati</taxon>
        <taxon>Bacillota</taxon>
        <taxon>Clostridia</taxon>
        <taxon>Eubacteriales</taxon>
        <taxon>Clostridiaceae</taxon>
        <taxon>Clostridium</taxon>
    </lineage>
</organism>
<dbReference type="EMBL" id="CP032416">
    <property type="protein sequence ID" value="AYD39085.1"/>
    <property type="molecule type" value="Genomic_DNA"/>
</dbReference>
<dbReference type="KEGG" id="cfer:D4Z93_00265"/>
<dbReference type="InterPro" id="IPR029753">
    <property type="entry name" value="D-isomer_DH_CS"/>
</dbReference>
<evidence type="ECO:0000259" key="5">
    <source>
        <dbReference type="Pfam" id="PF00389"/>
    </source>
</evidence>
<dbReference type="GO" id="GO:0051287">
    <property type="term" value="F:NAD binding"/>
    <property type="evidence" value="ECO:0007669"/>
    <property type="project" value="InterPro"/>
</dbReference>
<keyword evidence="2 4" id="KW-0560">Oxidoreductase</keyword>
<dbReference type="RefSeq" id="WP_119969796.1">
    <property type="nucleotide sequence ID" value="NZ_CP032416.1"/>
</dbReference>
<dbReference type="InterPro" id="IPR006140">
    <property type="entry name" value="D-isomer_DH_NAD-bd"/>
</dbReference>
<dbReference type="AlphaFoldDB" id="A0A386H0B7"/>
<evidence type="ECO:0000259" key="6">
    <source>
        <dbReference type="Pfam" id="PF02826"/>
    </source>
</evidence>
<evidence type="ECO:0000256" key="3">
    <source>
        <dbReference type="ARBA" id="ARBA00023027"/>
    </source>
</evidence>
<keyword evidence="3" id="KW-0520">NAD</keyword>
<feature type="domain" description="D-isomer specific 2-hydroxyacid dehydrogenase NAD-binding" evidence="6">
    <location>
        <begin position="107"/>
        <end position="279"/>
    </location>
</feature>
<dbReference type="PANTHER" id="PTHR42789:SF1">
    <property type="entry name" value="D-ISOMER SPECIFIC 2-HYDROXYACID DEHYDROGENASE FAMILY PROTEIN (AFU_ORTHOLOGUE AFUA_6G10090)"/>
    <property type="match status" value="1"/>
</dbReference>
<dbReference type="PROSITE" id="PS00671">
    <property type="entry name" value="D_2_HYDROXYACID_DH_3"/>
    <property type="match status" value="1"/>
</dbReference>
<dbReference type="PANTHER" id="PTHR42789">
    <property type="entry name" value="D-ISOMER SPECIFIC 2-HYDROXYACID DEHYDROGENASE FAMILY PROTEIN (AFU_ORTHOLOGUE AFUA_6G10090)"/>
    <property type="match status" value="1"/>
</dbReference>
<dbReference type="Pfam" id="PF02826">
    <property type="entry name" value="2-Hacid_dh_C"/>
    <property type="match status" value="1"/>
</dbReference>
<name>A0A386H0B7_9CLOT</name>
<keyword evidence="8" id="KW-1185">Reference proteome</keyword>
<dbReference type="GO" id="GO:0016616">
    <property type="term" value="F:oxidoreductase activity, acting on the CH-OH group of donors, NAD or NADP as acceptor"/>
    <property type="evidence" value="ECO:0007669"/>
    <property type="project" value="InterPro"/>
</dbReference>
<dbReference type="OrthoDB" id="9805416at2"/>
<dbReference type="FunFam" id="3.40.50.720:FF:000203">
    <property type="entry name" value="D-3-phosphoglycerate dehydrogenase (SerA)"/>
    <property type="match status" value="1"/>
</dbReference>
<dbReference type="Gene3D" id="3.40.50.720">
    <property type="entry name" value="NAD(P)-binding Rossmann-like Domain"/>
    <property type="match status" value="2"/>
</dbReference>
<dbReference type="Proteomes" id="UP000266301">
    <property type="component" value="Chromosome"/>
</dbReference>
<evidence type="ECO:0000313" key="8">
    <source>
        <dbReference type="Proteomes" id="UP000266301"/>
    </source>
</evidence>
<feature type="domain" description="D-isomer specific 2-hydroxyacid dehydrogenase catalytic" evidence="5">
    <location>
        <begin position="4"/>
        <end position="301"/>
    </location>
</feature>
<protein>
    <submittedName>
        <fullName evidence="7">3-phosphoglycerate dehydrogenase</fullName>
    </submittedName>
</protein>